<feature type="transmembrane region" description="Helical" evidence="1">
    <location>
        <begin position="6"/>
        <end position="27"/>
    </location>
</feature>
<evidence type="ECO:0000313" key="3">
    <source>
        <dbReference type="Proteomes" id="UP001165079"/>
    </source>
</evidence>
<keyword evidence="3" id="KW-1185">Reference proteome</keyword>
<dbReference type="EMBL" id="BSTX01000001">
    <property type="protein sequence ID" value="GLZ77395.1"/>
    <property type="molecule type" value="Genomic_DNA"/>
</dbReference>
<dbReference type="Pfam" id="PF10724">
    <property type="entry name" value="DUF2516"/>
    <property type="match status" value="1"/>
</dbReference>
<reference evidence="2" key="1">
    <citation type="submission" date="2023-03" db="EMBL/GenBank/DDBJ databases">
        <title>Actinorhabdospora filicis NBRC 111898.</title>
        <authorList>
            <person name="Ichikawa N."/>
            <person name="Sato H."/>
            <person name="Tonouchi N."/>
        </authorList>
    </citation>
    <scope>NUCLEOTIDE SEQUENCE</scope>
    <source>
        <strain evidence="2">NBRC 111898</strain>
    </source>
</reference>
<comment type="caution">
    <text evidence="2">The sequence shown here is derived from an EMBL/GenBank/DDBJ whole genome shotgun (WGS) entry which is preliminary data.</text>
</comment>
<dbReference type="AlphaFoldDB" id="A0A9W6SHU5"/>
<dbReference type="InterPro" id="IPR019662">
    <property type="entry name" value="DUF2516"/>
</dbReference>
<name>A0A9W6SHU5_9ACTN</name>
<organism evidence="2 3">
    <name type="scientific">Actinorhabdospora filicis</name>
    <dbReference type="NCBI Taxonomy" id="1785913"/>
    <lineage>
        <taxon>Bacteria</taxon>
        <taxon>Bacillati</taxon>
        <taxon>Actinomycetota</taxon>
        <taxon>Actinomycetes</taxon>
        <taxon>Micromonosporales</taxon>
        <taxon>Micromonosporaceae</taxon>
        <taxon>Actinorhabdospora</taxon>
    </lineage>
</organism>
<accession>A0A9W6SHU5</accession>
<protein>
    <recommendedName>
        <fullName evidence="4">DUF2516 family protein</fullName>
    </recommendedName>
</protein>
<dbReference type="RefSeq" id="WP_285662507.1">
    <property type="nucleotide sequence ID" value="NZ_BSTX01000001.1"/>
</dbReference>
<evidence type="ECO:0000313" key="2">
    <source>
        <dbReference type="EMBL" id="GLZ77395.1"/>
    </source>
</evidence>
<evidence type="ECO:0000256" key="1">
    <source>
        <dbReference type="SAM" id="Phobius"/>
    </source>
</evidence>
<keyword evidence="1" id="KW-1133">Transmembrane helix</keyword>
<proteinExistence type="predicted"/>
<evidence type="ECO:0008006" key="4">
    <source>
        <dbReference type="Google" id="ProtNLM"/>
    </source>
</evidence>
<dbReference type="Proteomes" id="UP001165079">
    <property type="component" value="Unassembled WGS sequence"/>
</dbReference>
<sequence length="96" mass="10512">MFADTVVAWVNLVLLAGVMLTESIAIIHCALQRPDAFPAIGAMSKGTWLAVLFGTLLFTALFFWYVPWLGLLAVVAPTVYLVDIRPSIRDIGSTSW</sequence>
<feature type="transmembrane region" description="Helical" evidence="1">
    <location>
        <begin position="48"/>
        <end position="66"/>
    </location>
</feature>
<keyword evidence="1" id="KW-0472">Membrane</keyword>
<gene>
    <name evidence="2" type="ORF">Afil01_22020</name>
</gene>
<keyword evidence="1" id="KW-0812">Transmembrane</keyword>